<comment type="catalytic activity">
    <reaction evidence="12 14">
        <text>riboflavin + ATP = FMN + ADP + H(+)</text>
        <dbReference type="Rhea" id="RHEA:14357"/>
        <dbReference type="ChEBI" id="CHEBI:15378"/>
        <dbReference type="ChEBI" id="CHEBI:30616"/>
        <dbReference type="ChEBI" id="CHEBI:57986"/>
        <dbReference type="ChEBI" id="CHEBI:58210"/>
        <dbReference type="ChEBI" id="CHEBI:456216"/>
        <dbReference type="EC" id="2.7.1.26"/>
    </reaction>
</comment>
<keyword evidence="4 14" id="KW-0288">FMN</keyword>
<evidence type="ECO:0000259" key="15">
    <source>
        <dbReference type="SMART" id="SM00904"/>
    </source>
</evidence>
<evidence type="ECO:0000256" key="10">
    <source>
        <dbReference type="ARBA" id="ARBA00022840"/>
    </source>
</evidence>
<keyword evidence="9 14" id="KW-0274">FAD</keyword>
<dbReference type="Gene3D" id="2.40.30.30">
    <property type="entry name" value="Riboflavin kinase-like"/>
    <property type="match status" value="1"/>
</dbReference>
<keyword evidence="3 14" id="KW-0285">Flavoprotein</keyword>
<dbReference type="InterPro" id="IPR015864">
    <property type="entry name" value="FAD_synthase"/>
</dbReference>
<evidence type="ECO:0000256" key="2">
    <source>
        <dbReference type="ARBA" id="ARBA00005201"/>
    </source>
</evidence>
<evidence type="ECO:0000313" key="16">
    <source>
        <dbReference type="EMBL" id="HIR14040.1"/>
    </source>
</evidence>
<dbReference type="PANTHER" id="PTHR22749:SF6">
    <property type="entry name" value="RIBOFLAVIN KINASE"/>
    <property type="match status" value="1"/>
</dbReference>
<dbReference type="EC" id="2.7.1.26" evidence="14"/>
<keyword evidence="11" id="KW-0511">Multifunctional enzyme</keyword>
<evidence type="ECO:0000256" key="12">
    <source>
        <dbReference type="ARBA" id="ARBA00047880"/>
    </source>
</evidence>
<accession>A0A9D1D971</accession>
<dbReference type="GO" id="GO:0003919">
    <property type="term" value="F:FMN adenylyltransferase activity"/>
    <property type="evidence" value="ECO:0007669"/>
    <property type="project" value="UniProtKB-UniRule"/>
</dbReference>
<dbReference type="InterPro" id="IPR023468">
    <property type="entry name" value="Riboflavin_kinase"/>
</dbReference>
<evidence type="ECO:0000256" key="14">
    <source>
        <dbReference type="PIRNR" id="PIRNR004491"/>
    </source>
</evidence>
<dbReference type="Pfam" id="PF06574">
    <property type="entry name" value="FAD_syn"/>
    <property type="match status" value="1"/>
</dbReference>
<feature type="domain" description="Riboflavin kinase" evidence="15">
    <location>
        <begin position="170"/>
        <end position="294"/>
    </location>
</feature>
<evidence type="ECO:0000256" key="8">
    <source>
        <dbReference type="ARBA" id="ARBA00022777"/>
    </source>
</evidence>
<organism evidence="16 17">
    <name type="scientific">Candidatus Choladousia intestinavium</name>
    <dbReference type="NCBI Taxonomy" id="2840727"/>
    <lineage>
        <taxon>Bacteria</taxon>
        <taxon>Bacillati</taxon>
        <taxon>Bacillota</taxon>
        <taxon>Clostridia</taxon>
        <taxon>Lachnospirales</taxon>
        <taxon>Lachnospiraceae</taxon>
        <taxon>Lachnospiraceae incertae sedis</taxon>
        <taxon>Candidatus Choladousia</taxon>
    </lineage>
</organism>
<comment type="caution">
    <text evidence="16">The sequence shown here is derived from an EMBL/GenBank/DDBJ whole genome shotgun (WGS) entry which is preliminary data.</text>
</comment>
<keyword evidence="8 14" id="KW-0418">Kinase</keyword>
<evidence type="ECO:0000313" key="17">
    <source>
        <dbReference type="Proteomes" id="UP000886757"/>
    </source>
</evidence>
<dbReference type="Proteomes" id="UP000886757">
    <property type="component" value="Unassembled WGS sequence"/>
</dbReference>
<evidence type="ECO:0000256" key="9">
    <source>
        <dbReference type="ARBA" id="ARBA00022827"/>
    </source>
</evidence>
<dbReference type="GO" id="GO:0006747">
    <property type="term" value="P:FAD biosynthetic process"/>
    <property type="evidence" value="ECO:0007669"/>
    <property type="project" value="UniProtKB-UniRule"/>
</dbReference>
<evidence type="ECO:0000256" key="11">
    <source>
        <dbReference type="ARBA" id="ARBA00023268"/>
    </source>
</evidence>
<evidence type="ECO:0000256" key="4">
    <source>
        <dbReference type="ARBA" id="ARBA00022643"/>
    </source>
</evidence>
<evidence type="ECO:0000256" key="1">
    <source>
        <dbReference type="ARBA" id="ARBA00004726"/>
    </source>
</evidence>
<keyword evidence="5 14" id="KW-0808">Transferase</keyword>
<dbReference type="EMBL" id="DVGK01000105">
    <property type="protein sequence ID" value="HIR14040.1"/>
    <property type="molecule type" value="Genomic_DNA"/>
</dbReference>
<name>A0A9D1D971_9FIRM</name>
<dbReference type="GO" id="GO:0005524">
    <property type="term" value="F:ATP binding"/>
    <property type="evidence" value="ECO:0007669"/>
    <property type="project" value="UniProtKB-UniRule"/>
</dbReference>
<reference evidence="16" key="2">
    <citation type="journal article" date="2021" name="PeerJ">
        <title>Extensive microbial diversity within the chicken gut microbiome revealed by metagenomics and culture.</title>
        <authorList>
            <person name="Gilroy R."/>
            <person name="Ravi A."/>
            <person name="Getino M."/>
            <person name="Pursley I."/>
            <person name="Horton D.L."/>
            <person name="Alikhan N.F."/>
            <person name="Baker D."/>
            <person name="Gharbi K."/>
            <person name="Hall N."/>
            <person name="Watson M."/>
            <person name="Adriaenssens E.M."/>
            <person name="Foster-Nyarko E."/>
            <person name="Jarju S."/>
            <person name="Secka A."/>
            <person name="Antonio M."/>
            <person name="Oren A."/>
            <person name="Chaudhuri R.R."/>
            <person name="La Ragione R."/>
            <person name="Hildebrand F."/>
            <person name="Pallen M.J."/>
        </authorList>
    </citation>
    <scope>NUCLEOTIDE SEQUENCE</scope>
    <source>
        <strain evidence="16">ChiSjej4B22-8148</strain>
    </source>
</reference>
<dbReference type="PIRSF" id="PIRSF004491">
    <property type="entry name" value="FAD_Synth"/>
    <property type="match status" value="1"/>
</dbReference>
<reference evidence="16" key="1">
    <citation type="submission" date="2020-10" db="EMBL/GenBank/DDBJ databases">
        <authorList>
            <person name="Gilroy R."/>
        </authorList>
    </citation>
    <scope>NUCLEOTIDE SEQUENCE</scope>
    <source>
        <strain evidence="16">ChiSjej4B22-8148</strain>
    </source>
</reference>
<dbReference type="InterPro" id="IPR023465">
    <property type="entry name" value="Riboflavin_kinase_dom_sf"/>
</dbReference>
<comment type="pathway">
    <text evidence="1 14">Cofactor biosynthesis; FAD biosynthesis; FAD from FMN: step 1/1.</text>
</comment>
<keyword evidence="7 14" id="KW-0547">Nucleotide-binding</keyword>
<dbReference type="Pfam" id="PF01687">
    <property type="entry name" value="Flavokinase"/>
    <property type="match status" value="1"/>
</dbReference>
<dbReference type="EC" id="2.7.7.2" evidence="14"/>
<protein>
    <recommendedName>
        <fullName evidence="14">Riboflavin biosynthesis protein</fullName>
    </recommendedName>
    <domain>
        <recommendedName>
            <fullName evidence="14">Riboflavin kinase</fullName>
            <ecNumber evidence="14">2.7.1.26</ecNumber>
        </recommendedName>
        <alternativeName>
            <fullName evidence="14">Flavokinase</fullName>
        </alternativeName>
    </domain>
    <domain>
        <recommendedName>
            <fullName evidence="14">FMN adenylyltransferase</fullName>
            <ecNumber evidence="14">2.7.7.2</ecNumber>
        </recommendedName>
        <alternativeName>
            <fullName evidence="14">FAD pyrophosphorylase</fullName>
        </alternativeName>
        <alternativeName>
            <fullName evidence="14">FAD synthase</fullName>
        </alternativeName>
    </domain>
</protein>
<dbReference type="GO" id="GO:0009231">
    <property type="term" value="P:riboflavin biosynthetic process"/>
    <property type="evidence" value="ECO:0007669"/>
    <property type="project" value="InterPro"/>
</dbReference>
<dbReference type="CDD" id="cd02064">
    <property type="entry name" value="FAD_synthetase_N"/>
    <property type="match status" value="1"/>
</dbReference>
<dbReference type="AlphaFoldDB" id="A0A9D1D971"/>
<sequence length="294" mass="33391">MKYYSGTTDFASDSPSAVTLGKFDGMHRGHQKLFQRICSQAGLNRTAFMIAPDETPCLLTKEEKKKKLQEWDFDTVIDCPYIPEVLSMTPEIFIEKILVGRLKVRYIAVGSDFRFGRGRRGDASSLVSLQEKYGYHIDVIEKEKYNGREISSTYVKEAVQAGQMELAGSLLGFPYPVLGEVMHGRQLGRRLGMPTINLVPDQRKILPPSGVYFTRVRTGDGTFKGVTNVGYKPTVDGSFLGVETYLYDFNEDLYGKEAEVYFEHYRRPEQKFSDLEALKTQMFRDLAAGREFFA</sequence>
<dbReference type="PANTHER" id="PTHR22749">
    <property type="entry name" value="RIBOFLAVIN KINASE/FMN ADENYLYLTRANSFERASE"/>
    <property type="match status" value="1"/>
</dbReference>
<dbReference type="NCBIfam" id="TIGR00083">
    <property type="entry name" value="ribF"/>
    <property type="match status" value="1"/>
</dbReference>
<dbReference type="SMART" id="SM00904">
    <property type="entry name" value="Flavokinase"/>
    <property type="match status" value="1"/>
</dbReference>
<comment type="similarity">
    <text evidence="14">Belongs to the ribF family.</text>
</comment>
<dbReference type="GO" id="GO:0009398">
    <property type="term" value="P:FMN biosynthetic process"/>
    <property type="evidence" value="ECO:0007669"/>
    <property type="project" value="UniProtKB-UniRule"/>
</dbReference>
<comment type="pathway">
    <text evidence="2 14">Cofactor biosynthesis; FMN biosynthesis; FMN from riboflavin (ATP route): step 1/1.</text>
</comment>
<evidence type="ECO:0000256" key="3">
    <source>
        <dbReference type="ARBA" id="ARBA00022630"/>
    </source>
</evidence>
<evidence type="ECO:0000256" key="6">
    <source>
        <dbReference type="ARBA" id="ARBA00022695"/>
    </source>
</evidence>
<dbReference type="InterPro" id="IPR015865">
    <property type="entry name" value="Riboflavin_kinase_bac/euk"/>
</dbReference>
<dbReference type="InterPro" id="IPR002606">
    <property type="entry name" value="Riboflavin_kinase_bac"/>
</dbReference>
<dbReference type="GO" id="GO:0008531">
    <property type="term" value="F:riboflavin kinase activity"/>
    <property type="evidence" value="ECO:0007669"/>
    <property type="project" value="UniProtKB-UniRule"/>
</dbReference>
<dbReference type="InterPro" id="IPR014729">
    <property type="entry name" value="Rossmann-like_a/b/a_fold"/>
</dbReference>
<dbReference type="SUPFAM" id="SSF82114">
    <property type="entry name" value="Riboflavin kinase-like"/>
    <property type="match status" value="1"/>
</dbReference>
<dbReference type="Gene3D" id="3.40.50.620">
    <property type="entry name" value="HUPs"/>
    <property type="match status" value="1"/>
</dbReference>
<evidence type="ECO:0000256" key="7">
    <source>
        <dbReference type="ARBA" id="ARBA00022741"/>
    </source>
</evidence>
<evidence type="ECO:0000256" key="13">
    <source>
        <dbReference type="ARBA" id="ARBA00049494"/>
    </source>
</evidence>
<comment type="catalytic activity">
    <reaction evidence="13 14">
        <text>FMN + ATP + H(+) = FAD + diphosphate</text>
        <dbReference type="Rhea" id="RHEA:17237"/>
        <dbReference type="ChEBI" id="CHEBI:15378"/>
        <dbReference type="ChEBI" id="CHEBI:30616"/>
        <dbReference type="ChEBI" id="CHEBI:33019"/>
        <dbReference type="ChEBI" id="CHEBI:57692"/>
        <dbReference type="ChEBI" id="CHEBI:58210"/>
        <dbReference type="EC" id="2.7.7.2"/>
    </reaction>
</comment>
<evidence type="ECO:0000256" key="5">
    <source>
        <dbReference type="ARBA" id="ARBA00022679"/>
    </source>
</evidence>
<proteinExistence type="inferred from homology"/>
<dbReference type="NCBIfam" id="NF004162">
    <property type="entry name" value="PRK05627.1-5"/>
    <property type="match status" value="1"/>
</dbReference>
<keyword evidence="10 14" id="KW-0067">ATP-binding</keyword>
<gene>
    <name evidence="16" type="ORF">IAB31_08985</name>
</gene>
<dbReference type="SUPFAM" id="SSF52374">
    <property type="entry name" value="Nucleotidylyl transferase"/>
    <property type="match status" value="1"/>
</dbReference>
<keyword evidence="6 14" id="KW-0548">Nucleotidyltransferase</keyword>